<evidence type="ECO:0000313" key="2">
    <source>
        <dbReference type="EMBL" id="SDY42837.1"/>
    </source>
</evidence>
<keyword evidence="1" id="KW-0472">Membrane</keyword>
<feature type="transmembrane region" description="Helical" evidence="1">
    <location>
        <begin position="28"/>
        <end position="46"/>
    </location>
</feature>
<evidence type="ECO:0000256" key="1">
    <source>
        <dbReference type="SAM" id="Phobius"/>
    </source>
</evidence>
<keyword evidence="1" id="KW-1133">Transmembrane helix</keyword>
<proteinExistence type="predicted"/>
<dbReference type="EMBL" id="FNPC01000005">
    <property type="protein sequence ID" value="SDY42837.1"/>
    <property type="molecule type" value="Genomic_DNA"/>
</dbReference>
<accession>A0A1H3JSA9</accession>
<reference evidence="3" key="1">
    <citation type="submission" date="2016-10" db="EMBL/GenBank/DDBJ databases">
        <authorList>
            <person name="Varghese N."/>
            <person name="Submissions S."/>
        </authorList>
    </citation>
    <scope>NUCLEOTIDE SEQUENCE [LARGE SCALE GENOMIC DNA]</scope>
    <source>
        <strain evidence="3">DC30,IBRC 10041,KCTC 4046</strain>
    </source>
</reference>
<dbReference type="AlphaFoldDB" id="A0A1H3JSA9"/>
<dbReference type="Proteomes" id="UP000199079">
    <property type="component" value="Unassembled WGS sequence"/>
</dbReference>
<feature type="transmembrane region" description="Helical" evidence="1">
    <location>
        <begin position="91"/>
        <end position="109"/>
    </location>
</feature>
<evidence type="ECO:0000313" key="3">
    <source>
        <dbReference type="Proteomes" id="UP000199079"/>
    </source>
</evidence>
<keyword evidence="3" id="KW-1185">Reference proteome</keyword>
<gene>
    <name evidence="2" type="ORF">SAMN05216564_105126</name>
</gene>
<organism evidence="2 3">
    <name type="scientific">Halopenitus persicus</name>
    <dbReference type="NCBI Taxonomy" id="1048396"/>
    <lineage>
        <taxon>Archaea</taxon>
        <taxon>Methanobacteriati</taxon>
        <taxon>Methanobacteriota</taxon>
        <taxon>Stenosarchaea group</taxon>
        <taxon>Halobacteria</taxon>
        <taxon>Halobacteriales</taxon>
        <taxon>Haloferacaceae</taxon>
        <taxon>Halopenitus</taxon>
    </lineage>
</organism>
<name>A0A1H3JSA9_9EURY</name>
<protein>
    <submittedName>
        <fullName evidence="2">Uncharacterized protein</fullName>
    </submittedName>
</protein>
<keyword evidence="1" id="KW-0812">Transmembrane</keyword>
<dbReference type="RefSeq" id="WP_092732759.1">
    <property type="nucleotide sequence ID" value="NZ_FNPC01000005.1"/>
</dbReference>
<sequence length="203" mass="22959">MGFSKLYSISLPDGNGSGVNIWHYYLNFYQITVTLAFKIALTLAILKIGRRFWSLIEYHIVPPYKPNDGTGNEFKVVRDVSRYSMVKSLKIMVGSFMESVLFTGIMIYFDSKIGLIYSNVLPEYIRGMDGLFVSVILNIVKIPLSDVPHFDLDTASNIELAVHIVHIWAPQIPLSVFFINALECSNYAVRKILEILISPVTES</sequence>